<comment type="caution">
    <text evidence="1">The sequence shown here is derived from an EMBL/GenBank/DDBJ whole genome shotgun (WGS) entry which is preliminary data.</text>
</comment>
<evidence type="ECO:0000313" key="2">
    <source>
        <dbReference type="Proteomes" id="UP001367508"/>
    </source>
</evidence>
<sequence length="83" mass="9380">MPISSTTIFLEPTSCLNLPDPLNLINTHPSLNMASTSQYKHLDMDEMSQLAEEEILEWINLDDSQNKIGTSRDHTMGEAARNY</sequence>
<name>A0AAN9JWC8_CANGL</name>
<reference evidence="1 2" key="1">
    <citation type="submission" date="2024-01" db="EMBL/GenBank/DDBJ databases">
        <title>The genomes of 5 underutilized Papilionoideae crops provide insights into root nodulation and disease resistanc.</title>
        <authorList>
            <person name="Jiang F."/>
        </authorList>
    </citation>
    <scope>NUCLEOTIDE SEQUENCE [LARGE SCALE GENOMIC DNA]</scope>
    <source>
        <strain evidence="1">LVBAO_FW01</strain>
        <tissue evidence="1">Leaves</tissue>
    </source>
</reference>
<gene>
    <name evidence="1" type="ORF">VNO77_44686</name>
</gene>
<dbReference type="Proteomes" id="UP001367508">
    <property type="component" value="Unassembled WGS sequence"/>
</dbReference>
<proteinExistence type="predicted"/>
<dbReference type="EMBL" id="JAYMYQ010000011">
    <property type="protein sequence ID" value="KAK7306730.1"/>
    <property type="molecule type" value="Genomic_DNA"/>
</dbReference>
<evidence type="ECO:0000313" key="1">
    <source>
        <dbReference type="EMBL" id="KAK7306730.1"/>
    </source>
</evidence>
<keyword evidence="2" id="KW-1185">Reference proteome</keyword>
<protein>
    <submittedName>
        <fullName evidence="1">Uncharacterized protein</fullName>
    </submittedName>
</protein>
<accession>A0AAN9JWC8</accession>
<organism evidence="1 2">
    <name type="scientific">Canavalia gladiata</name>
    <name type="common">Sword bean</name>
    <name type="synonym">Dolichos gladiatus</name>
    <dbReference type="NCBI Taxonomy" id="3824"/>
    <lineage>
        <taxon>Eukaryota</taxon>
        <taxon>Viridiplantae</taxon>
        <taxon>Streptophyta</taxon>
        <taxon>Embryophyta</taxon>
        <taxon>Tracheophyta</taxon>
        <taxon>Spermatophyta</taxon>
        <taxon>Magnoliopsida</taxon>
        <taxon>eudicotyledons</taxon>
        <taxon>Gunneridae</taxon>
        <taxon>Pentapetalae</taxon>
        <taxon>rosids</taxon>
        <taxon>fabids</taxon>
        <taxon>Fabales</taxon>
        <taxon>Fabaceae</taxon>
        <taxon>Papilionoideae</taxon>
        <taxon>50 kb inversion clade</taxon>
        <taxon>NPAAA clade</taxon>
        <taxon>indigoferoid/millettioid clade</taxon>
        <taxon>Phaseoleae</taxon>
        <taxon>Canavalia</taxon>
    </lineage>
</organism>
<dbReference type="AlphaFoldDB" id="A0AAN9JWC8"/>